<keyword evidence="5 9" id="KW-0812">Transmembrane</keyword>
<protein>
    <submittedName>
        <fullName evidence="12">Cation:proton antiporter</fullName>
    </submittedName>
</protein>
<proteinExistence type="inferred from homology"/>
<evidence type="ECO:0000256" key="1">
    <source>
        <dbReference type="ARBA" id="ARBA00004141"/>
    </source>
</evidence>
<dbReference type="PANTHER" id="PTHR43562">
    <property type="entry name" value="NAPA-TYPE SODIUM/HYDROGEN ANTIPORTER"/>
    <property type="match status" value="1"/>
</dbReference>
<gene>
    <name evidence="12" type="ORF">NWP23_14495</name>
</gene>
<dbReference type="Proteomes" id="UP001159370">
    <property type="component" value="Unassembled WGS sequence"/>
</dbReference>
<reference evidence="12 13" key="1">
    <citation type="journal article" date="2023" name="J. Phycol.">
        <title>Chrysosporum ovalisporum is synonymous with the true-branching cyanobacterium Umezakia natans (Nostocales/Aphanizomenonaceae).</title>
        <authorList>
            <person name="McGregor G.B."/>
            <person name="Sendall B.C."/>
            <person name="Niiyama Y."/>
            <person name="Tuji A."/>
            <person name="Willis A."/>
        </authorList>
    </citation>
    <scope>NUCLEOTIDE SEQUENCE [LARGE SCALE GENOMIC DNA]</scope>
    <source>
        <strain evidence="12 13">FSS-62</strain>
    </source>
</reference>
<keyword evidence="4" id="KW-0050">Antiport</keyword>
<evidence type="ECO:0000259" key="10">
    <source>
        <dbReference type="Pfam" id="PF00582"/>
    </source>
</evidence>
<feature type="transmembrane region" description="Helical" evidence="9">
    <location>
        <begin position="127"/>
        <end position="148"/>
    </location>
</feature>
<feature type="domain" description="UspA" evidence="10">
    <location>
        <begin position="565"/>
        <end position="698"/>
    </location>
</feature>
<evidence type="ECO:0000256" key="2">
    <source>
        <dbReference type="ARBA" id="ARBA00005551"/>
    </source>
</evidence>
<name>A0AA43H006_9CYAN</name>
<dbReference type="GO" id="GO:0016020">
    <property type="term" value="C:membrane"/>
    <property type="evidence" value="ECO:0007669"/>
    <property type="project" value="UniProtKB-SubCell"/>
</dbReference>
<evidence type="ECO:0000256" key="9">
    <source>
        <dbReference type="SAM" id="Phobius"/>
    </source>
</evidence>
<evidence type="ECO:0000259" key="11">
    <source>
        <dbReference type="Pfam" id="PF00999"/>
    </source>
</evidence>
<dbReference type="InterPro" id="IPR006153">
    <property type="entry name" value="Cation/H_exchanger_TM"/>
</dbReference>
<keyword evidence="3" id="KW-0813">Transport</keyword>
<dbReference type="RefSeq" id="WP_280657619.1">
    <property type="nucleotide sequence ID" value="NZ_JANQDL010000097.1"/>
</dbReference>
<feature type="transmembrane region" description="Helical" evidence="9">
    <location>
        <begin position="342"/>
        <end position="364"/>
    </location>
</feature>
<dbReference type="Gene3D" id="3.40.50.12370">
    <property type="match status" value="1"/>
</dbReference>
<dbReference type="Gene3D" id="1.20.1530.20">
    <property type="match status" value="1"/>
</dbReference>
<dbReference type="EMBL" id="JANQDL010000097">
    <property type="protein sequence ID" value="MDH6064939.1"/>
    <property type="molecule type" value="Genomic_DNA"/>
</dbReference>
<keyword evidence="6 9" id="KW-1133">Transmembrane helix</keyword>
<keyword evidence="7" id="KW-0406">Ion transport</keyword>
<evidence type="ECO:0000256" key="6">
    <source>
        <dbReference type="ARBA" id="ARBA00022989"/>
    </source>
</evidence>
<evidence type="ECO:0000256" key="8">
    <source>
        <dbReference type="ARBA" id="ARBA00023136"/>
    </source>
</evidence>
<evidence type="ECO:0000256" key="4">
    <source>
        <dbReference type="ARBA" id="ARBA00022449"/>
    </source>
</evidence>
<organism evidence="12 13">
    <name type="scientific">Umezakia ovalisporum FSS-62</name>
    <dbReference type="NCBI Taxonomy" id="2971776"/>
    <lineage>
        <taxon>Bacteria</taxon>
        <taxon>Bacillati</taxon>
        <taxon>Cyanobacteriota</taxon>
        <taxon>Cyanophyceae</taxon>
        <taxon>Nostocales</taxon>
        <taxon>Nodulariaceae</taxon>
        <taxon>Umezakia</taxon>
    </lineage>
</organism>
<feature type="domain" description="UspA" evidence="10">
    <location>
        <begin position="425"/>
        <end position="557"/>
    </location>
</feature>
<feature type="transmembrane region" description="Helical" evidence="9">
    <location>
        <begin position="373"/>
        <end position="391"/>
    </location>
</feature>
<evidence type="ECO:0000256" key="5">
    <source>
        <dbReference type="ARBA" id="ARBA00022692"/>
    </source>
</evidence>
<comment type="caution">
    <text evidence="12">The sequence shown here is derived from an EMBL/GenBank/DDBJ whole genome shotgun (WGS) entry which is preliminary data.</text>
</comment>
<feature type="transmembrane region" description="Helical" evidence="9">
    <location>
        <begin position="192"/>
        <end position="214"/>
    </location>
</feature>
<evidence type="ECO:0000313" key="12">
    <source>
        <dbReference type="EMBL" id="MDH6064939.1"/>
    </source>
</evidence>
<dbReference type="SUPFAM" id="SSF52402">
    <property type="entry name" value="Adenine nucleotide alpha hydrolases-like"/>
    <property type="match status" value="2"/>
</dbReference>
<dbReference type="GO" id="GO:1902600">
    <property type="term" value="P:proton transmembrane transport"/>
    <property type="evidence" value="ECO:0007669"/>
    <property type="project" value="InterPro"/>
</dbReference>
<feature type="transmembrane region" description="Helical" evidence="9">
    <location>
        <begin position="160"/>
        <end position="186"/>
    </location>
</feature>
<dbReference type="GO" id="GO:0015297">
    <property type="term" value="F:antiporter activity"/>
    <property type="evidence" value="ECO:0007669"/>
    <property type="project" value="UniProtKB-KW"/>
</dbReference>
<feature type="transmembrane region" description="Helical" evidence="9">
    <location>
        <begin position="22"/>
        <end position="39"/>
    </location>
</feature>
<keyword evidence="8 9" id="KW-0472">Membrane</keyword>
<evidence type="ECO:0000256" key="7">
    <source>
        <dbReference type="ARBA" id="ARBA00023065"/>
    </source>
</evidence>
<dbReference type="PANTHER" id="PTHR43562:SF4">
    <property type="entry name" value="NA(+)_H(+) ANTIPORTER NHAS5"/>
    <property type="match status" value="1"/>
</dbReference>
<dbReference type="InterPro" id="IPR038770">
    <property type="entry name" value="Na+/solute_symporter_sf"/>
</dbReference>
<sequence>MELTSQFLVTEPTAQVMGEEPIVTFAVLVVVILVVPILFERLKLPGLIGLVFSGVLLGPSGWNLFDTQSQIINLPSDIGLLYLMFVSGLEVEIKHFRRCKQRSLGFGILTFSFSLVMGTLAAQTFHLGWNASILIGSLLASYTLLAYPMITRLGVVNNEAITITMGATIFTNVSAVLILAVCVATGNTGLFSFTQLIPLLLKLILYTTIILVVFPWGGKEFFRRFGDEDGNKFLFALLALFLAAVGAQFIGVETIVGAFLAGLAVNEALGEGPVREKVVFIGTVLFIPIFLINFGLMIDLTAFMSTIDTLQLTLVLLVSLIFGKFMAVLFTKVLYHYNWSEILAMWSLSLPQMGTTLAGTLVGYRAGLLPQSILNTVCVITFITSILGIWITRHTALAVETTAVPEPKAPILSDQQTEEKHNPWTIVVPVYNPQTQQYLIEIAGLLLANQPKGKIVPLAIATAAAQMDAPHLEASLVRSERLLAKATAQSRLLGVEAEPLLRIDDAFALGITRAAREQKANLIIMGWGKRTGFKARLFGNVIDHVLWASHCPVAVTRLMDSPKKIQRILVPLENLTPSSLLPVQFAQMLAEANQAQVTVLNVCISESHRSHRNRRSSSQKIAARRSHLALLISQLGLSNPPEIQVIPHENATQAILQAARLYDLVVLPFIPNRTNPSGLAVSDVTTQLAGELTCSIVMLGEPQQSKTQTLPYLSGRVKAPEKDQRSWVLRALHKG</sequence>
<comment type="similarity">
    <text evidence="2">Belongs to the monovalent cation:proton antiporter 2 (CPA2) transporter (TC 2.A.37) family.</text>
</comment>
<evidence type="ECO:0000256" key="3">
    <source>
        <dbReference type="ARBA" id="ARBA00022448"/>
    </source>
</evidence>
<evidence type="ECO:0000313" key="13">
    <source>
        <dbReference type="Proteomes" id="UP001159370"/>
    </source>
</evidence>
<comment type="subcellular location">
    <subcellularLocation>
        <location evidence="1">Membrane</location>
        <topology evidence="1">Multi-pass membrane protein</topology>
    </subcellularLocation>
</comment>
<dbReference type="Pfam" id="PF00999">
    <property type="entry name" value="Na_H_Exchanger"/>
    <property type="match status" value="1"/>
</dbReference>
<accession>A0AA43H006</accession>
<feature type="transmembrane region" description="Helical" evidence="9">
    <location>
        <begin position="103"/>
        <end position="121"/>
    </location>
</feature>
<dbReference type="AlphaFoldDB" id="A0AA43H006"/>
<feature type="transmembrane region" description="Helical" evidence="9">
    <location>
        <begin position="278"/>
        <end position="298"/>
    </location>
</feature>
<feature type="transmembrane region" description="Helical" evidence="9">
    <location>
        <begin position="46"/>
        <end position="65"/>
    </location>
</feature>
<dbReference type="Pfam" id="PF00582">
    <property type="entry name" value="Usp"/>
    <property type="match status" value="2"/>
</dbReference>
<feature type="transmembrane region" description="Helical" evidence="9">
    <location>
        <begin position="235"/>
        <end position="266"/>
    </location>
</feature>
<feature type="domain" description="Cation/H+ exchanger transmembrane" evidence="11">
    <location>
        <begin position="30"/>
        <end position="392"/>
    </location>
</feature>
<dbReference type="InterPro" id="IPR006016">
    <property type="entry name" value="UspA"/>
</dbReference>
<feature type="transmembrane region" description="Helical" evidence="9">
    <location>
        <begin position="310"/>
        <end position="330"/>
    </location>
</feature>